<sequence>MWKFETLRQVSVQSSGAGNSDMPKRNRNVLPLSEKVKVLDLIRKEKKSYAEVAKIYRKNESSIREIVKKEKEIRASFAIAPQTAKVTATARDKCLVKMEKALNLWVEDMNRKFIVVNLVGLGF</sequence>
<reference evidence="2 3" key="1">
    <citation type="submission" date="2019-04" db="EMBL/GenBank/DDBJ databases">
        <authorList>
            <consortium name="Wellcome Sanger Institute Data Sharing"/>
        </authorList>
    </citation>
    <scope>NUCLEOTIDE SEQUENCE [LARGE SCALE GENOMIC DNA]</scope>
</reference>
<reference evidence="2" key="2">
    <citation type="submission" date="2025-08" db="UniProtKB">
        <authorList>
            <consortium name="Ensembl"/>
        </authorList>
    </citation>
    <scope>IDENTIFICATION</scope>
</reference>
<dbReference type="Pfam" id="PF04218">
    <property type="entry name" value="CENP-B_N"/>
    <property type="match status" value="1"/>
</dbReference>
<evidence type="ECO:0000313" key="2">
    <source>
        <dbReference type="Ensembl" id="ENSSFOP00015026753.2"/>
    </source>
</evidence>
<accession>A0A8C9RUV2</accession>
<protein>
    <recommendedName>
        <fullName evidence="1">HTH psq-type domain-containing protein</fullName>
    </recommendedName>
</protein>
<dbReference type="OrthoDB" id="9801705at2759"/>
<dbReference type="GeneTree" id="ENSGT00950000185052"/>
<dbReference type="SUPFAM" id="SSF46689">
    <property type="entry name" value="Homeodomain-like"/>
    <property type="match status" value="1"/>
</dbReference>
<feature type="domain" description="HTH psq-type" evidence="1">
    <location>
        <begin position="24"/>
        <end position="77"/>
    </location>
</feature>
<proteinExistence type="predicted"/>
<organism evidence="2 3">
    <name type="scientific">Scleropages formosus</name>
    <name type="common">Asian bonytongue</name>
    <name type="synonym">Osteoglossum formosum</name>
    <dbReference type="NCBI Taxonomy" id="113540"/>
    <lineage>
        <taxon>Eukaryota</taxon>
        <taxon>Metazoa</taxon>
        <taxon>Chordata</taxon>
        <taxon>Craniata</taxon>
        <taxon>Vertebrata</taxon>
        <taxon>Euteleostomi</taxon>
        <taxon>Actinopterygii</taxon>
        <taxon>Neopterygii</taxon>
        <taxon>Teleostei</taxon>
        <taxon>Osteoglossocephala</taxon>
        <taxon>Osteoglossomorpha</taxon>
        <taxon>Osteoglossiformes</taxon>
        <taxon>Osteoglossidae</taxon>
        <taxon>Scleropages</taxon>
    </lineage>
</organism>
<dbReference type="Ensembl" id="ENSSFOT00015027057.2">
    <property type="protein sequence ID" value="ENSSFOP00015026753.2"/>
    <property type="gene ID" value="ENSSFOG00015017188.2"/>
</dbReference>
<dbReference type="InterPro" id="IPR009057">
    <property type="entry name" value="Homeodomain-like_sf"/>
</dbReference>
<name>A0A8C9RUV2_SCLFO</name>
<evidence type="ECO:0000313" key="3">
    <source>
        <dbReference type="Proteomes" id="UP000694397"/>
    </source>
</evidence>
<dbReference type="Proteomes" id="UP000694397">
    <property type="component" value="Chromosome 3"/>
</dbReference>
<reference evidence="2" key="3">
    <citation type="submission" date="2025-09" db="UniProtKB">
        <authorList>
            <consortium name="Ensembl"/>
        </authorList>
    </citation>
    <scope>IDENTIFICATION</scope>
</reference>
<evidence type="ECO:0000259" key="1">
    <source>
        <dbReference type="Pfam" id="PF04218"/>
    </source>
</evidence>
<dbReference type="InterPro" id="IPR007889">
    <property type="entry name" value="HTH_Psq"/>
</dbReference>
<dbReference type="AlphaFoldDB" id="A0A8C9RUV2"/>
<keyword evidence="3" id="KW-1185">Reference proteome</keyword>
<dbReference type="GO" id="GO:0003677">
    <property type="term" value="F:DNA binding"/>
    <property type="evidence" value="ECO:0007669"/>
    <property type="project" value="InterPro"/>
</dbReference>